<dbReference type="InterPro" id="IPR050126">
    <property type="entry name" value="Ap4A_hydrolase"/>
</dbReference>
<sequence length="211" mass="23698">MGMGRLLAVSDVHGYGHLLKQLLNAAGYRPDQDQLILLGDYVNKGPDSWGTLQLVYQLTLNGAVALQGNNERKWLASMPNPLSEDHTPVEHYRKFLERLPLYYARNGLLFVHAGVRPGIPLSSQSPEDLTEIRDPFFSSPVDPNYTVVFGHTSTYRFNVAPWEIWIGSGKVGIDTGAGHGHYLSLVDFTTRNRWYVSVQEPYEIQKAILNS</sequence>
<dbReference type="Pfam" id="PF00149">
    <property type="entry name" value="Metallophos"/>
    <property type="match status" value="1"/>
</dbReference>
<dbReference type="InterPro" id="IPR004843">
    <property type="entry name" value="Calcineurin-like_PHP"/>
</dbReference>
<proteinExistence type="predicted"/>
<evidence type="ECO:0000313" key="3">
    <source>
        <dbReference type="Proteomes" id="UP001233836"/>
    </source>
</evidence>
<name>A0ABT9W8F5_9BACL</name>
<dbReference type="EC" id="3.1.3.16" evidence="2"/>
<dbReference type="SUPFAM" id="SSF56300">
    <property type="entry name" value="Metallo-dependent phosphatases"/>
    <property type="match status" value="1"/>
</dbReference>
<keyword evidence="3" id="KW-1185">Reference proteome</keyword>
<dbReference type="InterPro" id="IPR029052">
    <property type="entry name" value="Metallo-depent_PP-like"/>
</dbReference>
<reference evidence="2 3" key="1">
    <citation type="submission" date="2023-07" db="EMBL/GenBank/DDBJ databases">
        <title>Sorghum-associated microbial communities from plants grown in Nebraska, USA.</title>
        <authorList>
            <person name="Schachtman D."/>
        </authorList>
    </citation>
    <scope>NUCLEOTIDE SEQUENCE [LARGE SCALE GENOMIC DNA]</scope>
    <source>
        <strain evidence="2 3">DS1314</strain>
    </source>
</reference>
<feature type="domain" description="Calcineurin-like phosphoesterase" evidence="1">
    <location>
        <begin position="5"/>
        <end position="155"/>
    </location>
</feature>
<evidence type="ECO:0000313" key="2">
    <source>
        <dbReference type="EMBL" id="MDQ0169354.1"/>
    </source>
</evidence>
<organism evidence="2 3">
    <name type="scientific">Paenibacillus tundrae</name>
    <dbReference type="NCBI Taxonomy" id="528187"/>
    <lineage>
        <taxon>Bacteria</taxon>
        <taxon>Bacillati</taxon>
        <taxon>Bacillota</taxon>
        <taxon>Bacilli</taxon>
        <taxon>Bacillales</taxon>
        <taxon>Paenibacillaceae</taxon>
        <taxon>Paenibacillus</taxon>
    </lineage>
</organism>
<protein>
    <submittedName>
        <fullName evidence="2">Serine/threonine protein phosphatase 1</fullName>
        <ecNumber evidence="2">3.1.3.16</ecNumber>
    </submittedName>
</protein>
<dbReference type="GO" id="GO:0004722">
    <property type="term" value="F:protein serine/threonine phosphatase activity"/>
    <property type="evidence" value="ECO:0007669"/>
    <property type="project" value="UniProtKB-EC"/>
</dbReference>
<accession>A0ABT9W8F5</accession>
<comment type="caution">
    <text evidence="2">The sequence shown here is derived from an EMBL/GenBank/DDBJ whole genome shotgun (WGS) entry which is preliminary data.</text>
</comment>
<dbReference type="PANTHER" id="PTHR42850:SF4">
    <property type="entry name" value="ZINC-DEPENDENT ENDOPOLYPHOSPHATASE"/>
    <property type="match status" value="1"/>
</dbReference>
<evidence type="ECO:0000259" key="1">
    <source>
        <dbReference type="Pfam" id="PF00149"/>
    </source>
</evidence>
<keyword evidence="2" id="KW-0378">Hydrolase</keyword>
<dbReference type="EMBL" id="JAUSTI010000002">
    <property type="protein sequence ID" value="MDQ0169354.1"/>
    <property type="molecule type" value="Genomic_DNA"/>
</dbReference>
<dbReference type="PANTHER" id="PTHR42850">
    <property type="entry name" value="METALLOPHOSPHOESTERASE"/>
    <property type="match status" value="1"/>
</dbReference>
<dbReference type="Proteomes" id="UP001233836">
    <property type="component" value="Unassembled WGS sequence"/>
</dbReference>
<dbReference type="Gene3D" id="3.60.21.10">
    <property type="match status" value="1"/>
</dbReference>
<gene>
    <name evidence="2" type="ORF">J2T19_000794</name>
</gene>
<dbReference type="RefSeq" id="WP_307213366.1">
    <property type="nucleotide sequence ID" value="NZ_JAUSTI010000002.1"/>
</dbReference>